<evidence type="ECO:0000256" key="11">
    <source>
        <dbReference type="SAM" id="MobiDB-lite"/>
    </source>
</evidence>
<evidence type="ECO:0000256" key="4">
    <source>
        <dbReference type="ARBA" id="ARBA00022670"/>
    </source>
</evidence>
<feature type="transmembrane region" description="Helical" evidence="10">
    <location>
        <begin position="172"/>
        <end position="193"/>
    </location>
</feature>
<dbReference type="Proteomes" id="UP000030763">
    <property type="component" value="Unassembled WGS sequence"/>
</dbReference>
<dbReference type="PANTHER" id="PTHR22936">
    <property type="entry name" value="RHOMBOID-RELATED"/>
    <property type="match status" value="1"/>
</dbReference>
<dbReference type="PANTHER" id="PTHR22936:SF69">
    <property type="entry name" value="RHOMBOID-LIKE PROTEIN"/>
    <property type="match status" value="1"/>
</dbReference>
<evidence type="ECO:0000256" key="9">
    <source>
        <dbReference type="ARBA" id="ARBA00023136"/>
    </source>
</evidence>
<feature type="transmembrane region" description="Helical" evidence="10">
    <location>
        <begin position="59"/>
        <end position="77"/>
    </location>
</feature>
<keyword evidence="5 10" id="KW-0812">Transmembrane</keyword>
<gene>
    <name evidence="13" type="ORF">EMWEY_00024090</name>
</gene>
<evidence type="ECO:0000256" key="7">
    <source>
        <dbReference type="ARBA" id="ARBA00022825"/>
    </source>
</evidence>
<comment type="catalytic activity">
    <reaction evidence="1 10">
        <text>Cleaves type-1 transmembrane domains using a catalytic dyad composed of serine and histidine that are contributed by different transmembrane domains.</text>
        <dbReference type="EC" id="3.4.21.105"/>
    </reaction>
</comment>
<comment type="function">
    <text evidence="10">Serine protease involved in intramembrane proteolysis.</text>
</comment>
<dbReference type="MEROPS" id="S54.020"/>
<comment type="caution">
    <text evidence="10">Lacks conserved residue(s) required for the propagation of feature annotation.</text>
</comment>
<dbReference type="EC" id="3.4.21.105" evidence="10"/>
<name>U6M646_EIMMA</name>
<dbReference type="GO" id="GO:0016020">
    <property type="term" value="C:membrane"/>
    <property type="evidence" value="ECO:0007669"/>
    <property type="project" value="UniProtKB-SubCell"/>
</dbReference>
<proteinExistence type="inferred from homology"/>
<reference evidence="13" key="1">
    <citation type="submission" date="2013-10" db="EMBL/GenBank/DDBJ databases">
        <title>Genomic analysis of the causative agents of coccidiosis in chickens.</title>
        <authorList>
            <person name="Reid A.J."/>
            <person name="Blake D."/>
            <person name="Billington K."/>
            <person name="Browne H."/>
            <person name="Dunn M."/>
            <person name="Hung S."/>
            <person name="Kawahara F."/>
            <person name="Miranda-Saavedra D."/>
            <person name="Mourier T."/>
            <person name="Nagra H."/>
            <person name="Otto T.D."/>
            <person name="Rawlings N."/>
            <person name="Sanchez A."/>
            <person name="Sanders M."/>
            <person name="Subramaniam C."/>
            <person name="Tay Y."/>
            <person name="Dear P."/>
            <person name="Doerig C."/>
            <person name="Gruber A."/>
            <person name="Parkinson J."/>
            <person name="Shirley M."/>
            <person name="Wan K.L."/>
            <person name="Berriman M."/>
            <person name="Tomley F."/>
            <person name="Pain A."/>
        </authorList>
    </citation>
    <scope>NUCLEOTIDE SEQUENCE [LARGE SCALE GENOMIC DNA]</scope>
    <source>
        <strain evidence="13">Weybridge</strain>
    </source>
</reference>
<feature type="transmembrane region" description="Helical" evidence="10">
    <location>
        <begin position="202"/>
        <end position="218"/>
    </location>
</feature>
<dbReference type="OMA" id="ELALIWH"/>
<keyword evidence="9 10" id="KW-0472">Membrane</keyword>
<keyword evidence="8 10" id="KW-1133">Transmembrane helix</keyword>
<evidence type="ECO:0000256" key="10">
    <source>
        <dbReference type="RuleBase" id="RU362115"/>
    </source>
</evidence>
<dbReference type="VEuPathDB" id="ToxoDB:EMWEY_00024090"/>
<evidence type="ECO:0000313" key="13">
    <source>
        <dbReference type="EMBL" id="CDJ59687.1"/>
    </source>
</evidence>
<dbReference type="InterPro" id="IPR035952">
    <property type="entry name" value="Rhomboid-like_sf"/>
</dbReference>
<dbReference type="InterPro" id="IPR002610">
    <property type="entry name" value="Peptidase_S54_rhomboid-like"/>
</dbReference>
<feature type="transmembrane region" description="Helical" evidence="10">
    <location>
        <begin position="254"/>
        <end position="277"/>
    </location>
</feature>
<evidence type="ECO:0000256" key="5">
    <source>
        <dbReference type="ARBA" id="ARBA00022692"/>
    </source>
</evidence>
<reference evidence="13" key="2">
    <citation type="submission" date="2013-10" db="EMBL/GenBank/DDBJ databases">
        <authorList>
            <person name="Aslett M."/>
        </authorList>
    </citation>
    <scope>NUCLEOTIDE SEQUENCE [LARGE SCALE GENOMIC DNA]</scope>
    <source>
        <strain evidence="13">Weybridge</strain>
    </source>
</reference>
<keyword evidence="4 10" id="KW-0645">Protease</keyword>
<dbReference type="GO" id="GO:0004252">
    <property type="term" value="F:serine-type endopeptidase activity"/>
    <property type="evidence" value="ECO:0007669"/>
    <property type="project" value="InterPro"/>
</dbReference>
<dbReference type="SUPFAM" id="SSF144091">
    <property type="entry name" value="Rhomboid-like"/>
    <property type="match status" value="1"/>
</dbReference>
<dbReference type="Gene3D" id="1.20.1540.10">
    <property type="entry name" value="Rhomboid-like"/>
    <property type="match status" value="1"/>
</dbReference>
<feature type="transmembrane region" description="Helical" evidence="10">
    <location>
        <begin position="146"/>
        <end position="166"/>
    </location>
</feature>
<feature type="transmembrane region" description="Helical" evidence="10">
    <location>
        <begin position="107"/>
        <end position="125"/>
    </location>
</feature>
<dbReference type="RefSeq" id="XP_013336332.1">
    <property type="nucleotide sequence ID" value="XM_013480878.1"/>
</dbReference>
<keyword evidence="7 10" id="KW-0720">Serine protease</keyword>
<dbReference type="InterPro" id="IPR022764">
    <property type="entry name" value="Peptidase_S54_rhomboid_dom"/>
</dbReference>
<sequence>MARVHTLADLERQDKSAQGDSQTYGGALPSIAFPTGDSPPSGRSLVECLLPKFNAKHCVFILAVIDLIVYIATVIYGQSPDNPTSPSISSLITFGASIPSAIRRGQIWRLICPVFLHLNILHLFINMFMQIRIGASIEEKYGTRRICVAYLVCALLGNLVSAATFFCNALKVGSSTAIFGLIGIDLAELLVIWHSIEDRRPVVLQLVLFGLLFVFLSIGSATDVVGHLAGMAAGLSFGLVYNSSNPQGSPHVDVYTRISYAFNAVIVGVSVVALWFLPRSCA</sequence>
<dbReference type="EMBL" id="HG720714">
    <property type="protein sequence ID" value="CDJ59687.1"/>
    <property type="molecule type" value="Genomic_DNA"/>
</dbReference>
<feature type="compositionally biased region" description="Basic and acidic residues" evidence="11">
    <location>
        <begin position="1"/>
        <end position="17"/>
    </location>
</feature>
<evidence type="ECO:0000313" key="14">
    <source>
        <dbReference type="Proteomes" id="UP000030763"/>
    </source>
</evidence>
<keyword evidence="6 10" id="KW-0378">Hydrolase</keyword>
<keyword evidence="14" id="KW-1185">Reference proteome</keyword>
<evidence type="ECO:0000256" key="1">
    <source>
        <dbReference type="ARBA" id="ARBA00000156"/>
    </source>
</evidence>
<feature type="domain" description="Peptidase S54 rhomboid" evidence="12">
    <location>
        <begin position="104"/>
        <end position="241"/>
    </location>
</feature>
<dbReference type="Pfam" id="PF01694">
    <property type="entry name" value="Rhomboid"/>
    <property type="match status" value="1"/>
</dbReference>
<dbReference type="GO" id="GO:0006508">
    <property type="term" value="P:proteolysis"/>
    <property type="evidence" value="ECO:0007669"/>
    <property type="project" value="UniProtKB-KW"/>
</dbReference>
<evidence type="ECO:0000259" key="12">
    <source>
        <dbReference type="Pfam" id="PF01694"/>
    </source>
</evidence>
<evidence type="ECO:0000256" key="6">
    <source>
        <dbReference type="ARBA" id="ARBA00022801"/>
    </source>
</evidence>
<evidence type="ECO:0000256" key="2">
    <source>
        <dbReference type="ARBA" id="ARBA00004141"/>
    </source>
</evidence>
<dbReference type="AlphaFoldDB" id="U6M646"/>
<comment type="similarity">
    <text evidence="3 10">Belongs to the peptidase S54 family.</text>
</comment>
<evidence type="ECO:0000256" key="8">
    <source>
        <dbReference type="ARBA" id="ARBA00022989"/>
    </source>
</evidence>
<dbReference type="GeneID" id="25336395"/>
<feature type="region of interest" description="Disordered" evidence="11">
    <location>
        <begin position="1"/>
        <end position="25"/>
    </location>
</feature>
<organism evidence="13 14">
    <name type="scientific">Eimeria maxima</name>
    <name type="common">Coccidian parasite</name>
    <dbReference type="NCBI Taxonomy" id="5804"/>
    <lineage>
        <taxon>Eukaryota</taxon>
        <taxon>Sar</taxon>
        <taxon>Alveolata</taxon>
        <taxon>Apicomplexa</taxon>
        <taxon>Conoidasida</taxon>
        <taxon>Coccidia</taxon>
        <taxon>Eucoccidiorida</taxon>
        <taxon>Eimeriorina</taxon>
        <taxon>Eimeriidae</taxon>
        <taxon>Eimeria</taxon>
    </lineage>
</organism>
<evidence type="ECO:0000256" key="3">
    <source>
        <dbReference type="ARBA" id="ARBA00009045"/>
    </source>
</evidence>
<comment type="subcellular location">
    <subcellularLocation>
        <location evidence="2 10">Membrane</location>
        <topology evidence="2 10">Multi-pass membrane protein</topology>
    </subcellularLocation>
</comment>
<dbReference type="OrthoDB" id="418595at2759"/>
<accession>U6M646</accession>
<protein>
    <recommendedName>
        <fullName evidence="10">Rhomboid-like protease</fullName>
        <ecNumber evidence="10">3.4.21.105</ecNumber>
    </recommendedName>
</protein>